<evidence type="ECO:0000259" key="5">
    <source>
        <dbReference type="PROSITE" id="PS50994"/>
    </source>
</evidence>
<feature type="region of interest" description="Disordered" evidence="3">
    <location>
        <begin position="228"/>
        <end position="265"/>
    </location>
</feature>
<dbReference type="Pfam" id="PF07727">
    <property type="entry name" value="RVT_2"/>
    <property type="match status" value="1"/>
</dbReference>
<dbReference type="PANTHER" id="PTHR11439">
    <property type="entry name" value="GAG-POL-RELATED RETROTRANSPOSON"/>
    <property type="match status" value="1"/>
</dbReference>
<dbReference type="PANTHER" id="PTHR11439:SF515">
    <property type="entry name" value="GAG-POL POLYPROTEIN"/>
    <property type="match status" value="1"/>
</dbReference>
<dbReference type="GO" id="GO:0015074">
    <property type="term" value="P:DNA integration"/>
    <property type="evidence" value="ECO:0007669"/>
    <property type="project" value="InterPro"/>
</dbReference>
<dbReference type="PROSITE" id="PS51297">
    <property type="entry name" value="K_BOX"/>
    <property type="match status" value="1"/>
</dbReference>
<dbReference type="GO" id="GO:0008270">
    <property type="term" value="F:zinc ion binding"/>
    <property type="evidence" value="ECO:0007669"/>
    <property type="project" value="UniProtKB-KW"/>
</dbReference>
<dbReference type="InterPro" id="IPR025724">
    <property type="entry name" value="GAG-pre-integrase_dom"/>
</dbReference>
<feature type="domain" description="CCHC-type" evidence="4">
    <location>
        <begin position="279"/>
        <end position="293"/>
    </location>
</feature>
<evidence type="ECO:0000256" key="2">
    <source>
        <dbReference type="PROSITE-ProRule" id="PRU00047"/>
    </source>
</evidence>
<feature type="compositionally biased region" description="Basic and acidic residues" evidence="3">
    <location>
        <begin position="228"/>
        <end position="238"/>
    </location>
</feature>
<dbReference type="SUPFAM" id="SSF56672">
    <property type="entry name" value="DNA/RNA polymerases"/>
    <property type="match status" value="1"/>
</dbReference>
<dbReference type="InterPro" id="IPR002487">
    <property type="entry name" value="TF_Kbox"/>
</dbReference>
<dbReference type="CDD" id="cd09272">
    <property type="entry name" value="RNase_HI_RT_Ty1"/>
    <property type="match status" value="1"/>
</dbReference>
<keyword evidence="1" id="KW-0645">Protease</keyword>
<organism evidence="7 8">
    <name type="scientific">Deinandra increscens subsp. villosa</name>
    <dbReference type="NCBI Taxonomy" id="3103831"/>
    <lineage>
        <taxon>Eukaryota</taxon>
        <taxon>Viridiplantae</taxon>
        <taxon>Streptophyta</taxon>
        <taxon>Embryophyta</taxon>
        <taxon>Tracheophyta</taxon>
        <taxon>Spermatophyta</taxon>
        <taxon>Magnoliopsida</taxon>
        <taxon>eudicotyledons</taxon>
        <taxon>Gunneridae</taxon>
        <taxon>Pentapetalae</taxon>
        <taxon>asterids</taxon>
        <taxon>campanulids</taxon>
        <taxon>Asterales</taxon>
        <taxon>Asteraceae</taxon>
        <taxon>Asteroideae</taxon>
        <taxon>Heliantheae alliance</taxon>
        <taxon>Madieae</taxon>
        <taxon>Madiinae</taxon>
        <taxon>Deinandra</taxon>
    </lineage>
</organism>
<dbReference type="InterPro" id="IPR001878">
    <property type="entry name" value="Znf_CCHC"/>
</dbReference>
<keyword evidence="2" id="KW-0862">Zinc</keyword>
<evidence type="ECO:0000259" key="4">
    <source>
        <dbReference type="PROSITE" id="PS50158"/>
    </source>
</evidence>
<dbReference type="GO" id="GO:0003700">
    <property type="term" value="F:DNA-binding transcription factor activity"/>
    <property type="evidence" value="ECO:0007669"/>
    <property type="project" value="InterPro"/>
</dbReference>
<dbReference type="Gene3D" id="3.30.420.10">
    <property type="entry name" value="Ribonuclease H-like superfamily/Ribonuclease H"/>
    <property type="match status" value="1"/>
</dbReference>
<keyword evidence="1" id="KW-0378">Hydrolase</keyword>
<dbReference type="SUPFAM" id="SSF53098">
    <property type="entry name" value="Ribonuclease H-like"/>
    <property type="match status" value="1"/>
</dbReference>
<feature type="compositionally biased region" description="Polar residues" evidence="3">
    <location>
        <begin position="756"/>
        <end position="773"/>
    </location>
</feature>
<feature type="compositionally biased region" description="Polar residues" evidence="3">
    <location>
        <begin position="254"/>
        <end position="265"/>
    </location>
</feature>
<dbReference type="Pfam" id="PF01486">
    <property type="entry name" value="K-box"/>
    <property type="match status" value="1"/>
</dbReference>
<evidence type="ECO:0000256" key="1">
    <source>
        <dbReference type="ARBA" id="ARBA00022750"/>
    </source>
</evidence>
<sequence>MSGAGGGGNQVVRENFTTIPLQCPILNQSNYSVWAIKMKAIFNVHGLWDIVSPEEGARVDKKKDNAAIAYLLQSLPEELILQVGDLTSAKEIWEAIRTRYVGVERVMKARLQTLKSEYNALKMKDAESIDDFAGKLSGLASRSSNLGAPIKDSILVRKLLDSVPEKFIHIVASIEQFVDLDNAVYQEIVGRLKAFEERVSSKSKVTTEKEEKLLLSYSEWQARHKEAKSKNKKWEKNGKNGRATNEPIKGQYRNKGNGNYGSNKAVNSEIKKKDKSSIKCFKCDKFGHYASECAKLKEKENEVHLTYEDDDEPALLLISEGEVDKSQILLNELKVDPSRYSLEEGSNELWYLDNGASNHMSGNMSHFSVLDQSMTGKVNFGDGSSVQIAGKGSILLEGNKQEQKLLTEVYYIPSLKSNIMSLGQLTEGGCEVNMKGDKLWVRECSGRLLMKVSRSPNRLYKIALKTGSPKCFHAKMEDPAWLWHGRLGHTNFQNLDDITRKEMVEGVPRIKHISQVCEACMVGKQSRHPFPKESEYRASKPLELVSVDLCGPISPTTEGGNKYFMLLVDDFSRYSWGGEFTSREFADYCALNGIKRLLTAPYSPQQNGTVERRNRSIMNMTRSILKAMGMPLKYWAEAVRHSVYVLNRLPTKALKDVTPFQALRGNKPSLSHLKVFGCVGHVKDVFPGLKKLDDRSHMMVYLGVPEGTKGYRMLDVQKGRIVISRDVKFQENRKWNWDSSYLPTELDISHTPIEASQSTQEVTLEQQDPTSPVSHDDEGTDDEFEEDDFDVHLHDTQQNQGQPESSIRRSKRVSVTPLRLNDYVLEKKKNSKTTQEKQAEHQAELMLAQEEEPITFEEAVKHDEWKFAMKEELESIEKNRTWTLVDPPKGCHPIGLKWVFKIKRNATGEVTKYKARLVAKGYVQQMGIDYEEAFAPVARIETIRLILAHAAKMGWSVFHLDVKAAFLHGELQEVVYVKQPQGSIKKGSERKVYRLSKALYGLKQAPRAWNLKLNQVLKGLGFKRCQLEQAVYTRKTGNSMLIIAVYVDDLLVAGTDQKEVDQFKRQMQVNFEMTDMGLLCYYLGIEVQQRKDGIVLKQAAYAKKVVELAGLKGCNETKVPMEPGVKLSKEVGGEDVEASSYRRLVGSLRYLTQTRPDLAYAVGYVSRYMQSPKQAHMKAIKHLVRYVSGTLEYGLFYEKGTGDGKIIGYSDSNHAMDMDDGKSTSGNAFYYNKSLISWQSQKQRTVALSSCEAEFMAATYAACQALWLSRLLEEITGLEQKKVQLFVDNKSAIALMRNSVFHGRSKHIHLRFHFIRECIENGQIIVDFVGSDKQKADILTKPLARNKFNEMRLLLGVKEHKEEQDKNRISTHYMESILERYERYSYTERQLVAADTTPVSNWTLEYNKLKSRAELLQRNHRHYMGEEIESLSLKEIQNLEQQLDTGLKHIRTRKNQLLHESISELQKKGKAIQEQNTTLTKRIKEKEKDKTIPQNSQWQQHSYVDHDTTFLMPPPHPALNIGGDYSQVGGGGGDGRSNELDLSLQPIYSSHLRCFPS</sequence>
<dbReference type="EMBL" id="JBCNJP010000020">
    <property type="protein sequence ID" value="KAK9059981.1"/>
    <property type="molecule type" value="Genomic_DNA"/>
</dbReference>
<dbReference type="PROSITE" id="PS50994">
    <property type="entry name" value="INTEGRASE"/>
    <property type="match status" value="1"/>
</dbReference>
<dbReference type="GO" id="GO:0005634">
    <property type="term" value="C:nucleus"/>
    <property type="evidence" value="ECO:0007669"/>
    <property type="project" value="InterPro"/>
</dbReference>
<evidence type="ECO:0000256" key="3">
    <source>
        <dbReference type="SAM" id="MobiDB-lite"/>
    </source>
</evidence>
<proteinExistence type="predicted"/>
<dbReference type="SMART" id="SM00343">
    <property type="entry name" value="ZnF_C2HC"/>
    <property type="match status" value="1"/>
</dbReference>
<evidence type="ECO:0008006" key="9">
    <source>
        <dbReference type="Google" id="ProtNLM"/>
    </source>
</evidence>
<dbReference type="InterPro" id="IPR013103">
    <property type="entry name" value="RVT_2"/>
</dbReference>
<dbReference type="InterPro" id="IPR057670">
    <property type="entry name" value="SH3_retrovirus"/>
</dbReference>
<name>A0AAP0CND3_9ASTR</name>
<dbReference type="PROSITE" id="PS50158">
    <property type="entry name" value="ZF_CCHC"/>
    <property type="match status" value="1"/>
</dbReference>
<evidence type="ECO:0000259" key="6">
    <source>
        <dbReference type="PROSITE" id="PS51297"/>
    </source>
</evidence>
<dbReference type="InterPro" id="IPR036875">
    <property type="entry name" value="Znf_CCHC_sf"/>
</dbReference>
<dbReference type="GO" id="GO:0003676">
    <property type="term" value="F:nucleic acid binding"/>
    <property type="evidence" value="ECO:0007669"/>
    <property type="project" value="InterPro"/>
</dbReference>
<keyword evidence="2" id="KW-0863">Zinc-finger</keyword>
<dbReference type="SUPFAM" id="SSF57756">
    <property type="entry name" value="Retrovirus zinc finger-like domains"/>
    <property type="match status" value="1"/>
</dbReference>
<dbReference type="InterPro" id="IPR054722">
    <property type="entry name" value="PolX-like_BBD"/>
</dbReference>
<dbReference type="GO" id="GO:0004190">
    <property type="term" value="F:aspartic-type endopeptidase activity"/>
    <property type="evidence" value="ECO:0007669"/>
    <property type="project" value="UniProtKB-KW"/>
</dbReference>
<keyword evidence="2" id="KW-0479">Metal-binding</keyword>
<keyword evidence="8" id="KW-1185">Reference proteome</keyword>
<dbReference type="Pfam" id="PF25597">
    <property type="entry name" value="SH3_retrovirus"/>
    <property type="match status" value="1"/>
</dbReference>
<accession>A0AAP0CND3</accession>
<feature type="region of interest" description="Disordered" evidence="3">
    <location>
        <begin position="756"/>
        <end position="784"/>
    </location>
</feature>
<dbReference type="InterPro" id="IPR001584">
    <property type="entry name" value="Integrase_cat-core"/>
</dbReference>
<dbReference type="InterPro" id="IPR036397">
    <property type="entry name" value="RNaseH_sf"/>
</dbReference>
<feature type="domain" description="K-box" evidence="6">
    <location>
        <begin position="1399"/>
        <end position="1489"/>
    </location>
</feature>
<dbReference type="InterPro" id="IPR012337">
    <property type="entry name" value="RNaseH-like_sf"/>
</dbReference>
<dbReference type="Pfam" id="PF13976">
    <property type="entry name" value="gag_pre-integrs"/>
    <property type="match status" value="1"/>
</dbReference>
<protein>
    <recommendedName>
        <fullName evidence="9">Zinc finger, CCHC-type</fullName>
    </recommendedName>
</protein>
<comment type="caution">
    <text evidence="7">The sequence shown here is derived from an EMBL/GenBank/DDBJ whole genome shotgun (WGS) entry which is preliminary data.</text>
</comment>
<keyword evidence="1" id="KW-0064">Aspartyl protease</keyword>
<dbReference type="Pfam" id="PF14223">
    <property type="entry name" value="Retrotran_gag_2"/>
    <property type="match status" value="1"/>
</dbReference>
<reference evidence="7 8" key="1">
    <citation type="submission" date="2024-04" db="EMBL/GenBank/DDBJ databases">
        <title>The reference genome of an endangered Asteraceae, Deinandra increscens subsp. villosa, native to the Central Coast of California.</title>
        <authorList>
            <person name="Guilliams M."/>
            <person name="Hasenstab-Lehman K."/>
            <person name="Meyer R."/>
            <person name="Mcevoy S."/>
        </authorList>
    </citation>
    <scope>NUCLEOTIDE SEQUENCE [LARGE SCALE GENOMIC DNA]</scope>
    <source>
        <tissue evidence="7">Leaf</tissue>
    </source>
</reference>
<evidence type="ECO:0000313" key="7">
    <source>
        <dbReference type="EMBL" id="KAK9059981.1"/>
    </source>
</evidence>
<dbReference type="Pfam" id="PF22936">
    <property type="entry name" value="Pol_BBD"/>
    <property type="match status" value="1"/>
</dbReference>
<gene>
    <name evidence="7" type="ORF">SSX86_020685</name>
</gene>
<dbReference type="Proteomes" id="UP001408789">
    <property type="component" value="Unassembled WGS sequence"/>
</dbReference>
<feature type="domain" description="Integrase catalytic" evidence="5">
    <location>
        <begin position="577"/>
        <end position="667"/>
    </location>
</feature>
<dbReference type="InterPro" id="IPR043502">
    <property type="entry name" value="DNA/RNA_pol_sf"/>
</dbReference>
<evidence type="ECO:0000313" key="8">
    <source>
        <dbReference type="Proteomes" id="UP001408789"/>
    </source>
</evidence>